<reference evidence="3 4" key="1">
    <citation type="journal article" date="2019" name="PLoS ONE">
        <title>Comparative genome analysis indicates high evolutionary potential of pathogenicity genes in Colletotrichum tanaceti.</title>
        <authorList>
            <person name="Lelwala R.V."/>
            <person name="Korhonen P.K."/>
            <person name="Young N.D."/>
            <person name="Scott J.B."/>
            <person name="Ades P.A."/>
            <person name="Gasser R.B."/>
            <person name="Taylor P.W.J."/>
        </authorList>
    </citation>
    <scope>NUCLEOTIDE SEQUENCE [LARGE SCALE GENOMIC DNA]</scope>
    <source>
        <strain evidence="3">BRIP57314</strain>
    </source>
</reference>
<dbReference type="GO" id="GO:0005524">
    <property type="term" value="F:ATP binding"/>
    <property type="evidence" value="ECO:0007669"/>
    <property type="project" value="InterPro"/>
</dbReference>
<evidence type="ECO:0000256" key="1">
    <source>
        <dbReference type="SAM" id="MobiDB-lite"/>
    </source>
</evidence>
<protein>
    <recommendedName>
        <fullName evidence="2">Protein kinase domain-containing protein</fullName>
    </recommendedName>
</protein>
<dbReference type="PROSITE" id="PS50011">
    <property type="entry name" value="PROTEIN_KINASE_DOM"/>
    <property type="match status" value="1"/>
</dbReference>
<evidence type="ECO:0000259" key="2">
    <source>
        <dbReference type="PROSITE" id="PS50011"/>
    </source>
</evidence>
<feature type="region of interest" description="Disordered" evidence="1">
    <location>
        <begin position="1"/>
        <end position="110"/>
    </location>
</feature>
<dbReference type="AlphaFoldDB" id="A0A4U6XD63"/>
<feature type="domain" description="Protein kinase" evidence="2">
    <location>
        <begin position="213"/>
        <end position="581"/>
    </location>
</feature>
<feature type="compositionally biased region" description="Basic and acidic residues" evidence="1">
    <location>
        <begin position="19"/>
        <end position="28"/>
    </location>
</feature>
<name>A0A4U6XD63_9PEZI</name>
<evidence type="ECO:0000313" key="3">
    <source>
        <dbReference type="EMBL" id="TKW53555.1"/>
    </source>
</evidence>
<proteinExistence type="predicted"/>
<dbReference type="PANTHER" id="PTHR24359">
    <property type="entry name" value="SERINE/THREONINE-PROTEIN KINASE SBK1"/>
    <property type="match status" value="1"/>
</dbReference>
<dbReference type="Pfam" id="PF00069">
    <property type="entry name" value="Pkinase"/>
    <property type="match status" value="1"/>
</dbReference>
<dbReference type="EMBL" id="PJEX01000180">
    <property type="protein sequence ID" value="TKW53555.1"/>
    <property type="molecule type" value="Genomic_DNA"/>
</dbReference>
<gene>
    <name evidence="3" type="ORF">CTA1_5727</name>
</gene>
<comment type="caution">
    <text evidence="3">The sequence shown here is derived from an EMBL/GenBank/DDBJ whole genome shotgun (WGS) entry which is preliminary data.</text>
</comment>
<evidence type="ECO:0000313" key="4">
    <source>
        <dbReference type="Proteomes" id="UP000310108"/>
    </source>
</evidence>
<dbReference type="PANTHER" id="PTHR24359:SF37">
    <property type="entry name" value="PROTEIN KINASE DOMAIN-CONTAINING PROTEIN"/>
    <property type="match status" value="1"/>
</dbReference>
<dbReference type="SMART" id="SM00220">
    <property type="entry name" value="S_TKc"/>
    <property type="match status" value="1"/>
</dbReference>
<feature type="compositionally biased region" description="Polar residues" evidence="1">
    <location>
        <begin position="29"/>
        <end position="42"/>
    </location>
</feature>
<organism evidence="3 4">
    <name type="scientific">Colletotrichum tanaceti</name>
    <dbReference type="NCBI Taxonomy" id="1306861"/>
    <lineage>
        <taxon>Eukaryota</taxon>
        <taxon>Fungi</taxon>
        <taxon>Dikarya</taxon>
        <taxon>Ascomycota</taxon>
        <taxon>Pezizomycotina</taxon>
        <taxon>Sordariomycetes</taxon>
        <taxon>Hypocreomycetidae</taxon>
        <taxon>Glomerellales</taxon>
        <taxon>Glomerellaceae</taxon>
        <taxon>Colletotrichum</taxon>
        <taxon>Colletotrichum destructivum species complex</taxon>
    </lineage>
</organism>
<dbReference type="Proteomes" id="UP000310108">
    <property type="component" value="Unassembled WGS sequence"/>
</dbReference>
<dbReference type="STRING" id="1306861.A0A4U6XD63"/>
<dbReference type="InterPro" id="IPR000719">
    <property type="entry name" value="Prot_kinase_dom"/>
</dbReference>
<sequence>MNSREAGLKHTVPTLLEPQDLKLPEERSNPSPGTATAWNTSHHVSRQDILDPWAPDQNSTRLSPDARRASSGRARLDDEVSIHTRRDRGYEAAARRLKKETPDSSVPPDFAKAEDNLVGIGSIFHHQGQHRSTSGSSHIEVMADSVETSLVAYAGKSGAAKWLPVNKLLEIIHEEDVHLALSEACKGRGLAEPILQEYAAKVCGLLSYIDRAGQPTSLLGSRSMFAILVMVNKVDEIIYFVDQGFTDEDLPLVPYGENNFPAYPGGLNPGELQCFELGKTWDRLQWRDPSFAVKELHSSNDSFDKKHEHNFKQEVRGWAKSAGVSEHPHLTRLLATWSQDGKWSLLFPWAQGNLNGFWEKMSTPKRSPRLAQWVSKQCLGLAEGLRRIHKSRSDPKRQWGIHGDIKPQNILWFDDPNDDQGILAISDFGFTRFHGEETRSNALPVGLSPTYRAPEYDTINKISRAADIWALSCVYLEFVTWYLKGHDGVREFVRRRIEDDRGEAPIKSDKFFNFTQPHADKRDIDVEVKQSVIKWIAELRQTPQCNQYFKELLGLIQDKLFCLEPNAREKCDTLVLQLRKLSGAIDDDEAMALSDDCRNIVPEIRNEGTPECEELTPSTSHTLHEVGNTCSTEETPLLGSSECLYASSLQKDASWWSFSGILGALKQCFPCLDP</sequence>
<dbReference type="SUPFAM" id="SSF56112">
    <property type="entry name" value="Protein kinase-like (PK-like)"/>
    <property type="match status" value="1"/>
</dbReference>
<dbReference type="Gene3D" id="1.10.510.10">
    <property type="entry name" value="Transferase(Phosphotransferase) domain 1"/>
    <property type="match status" value="1"/>
</dbReference>
<keyword evidence="4" id="KW-1185">Reference proteome</keyword>
<dbReference type="GO" id="GO:0004674">
    <property type="term" value="F:protein serine/threonine kinase activity"/>
    <property type="evidence" value="ECO:0007669"/>
    <property type="project" value="TreeGrafter"/>
</dbReference>
<feature type="compositionally biased region" description="Basic and acidic residues" evidence="1">
    <location>
        <begin position="64"/>
        <end position="102"/>
    </location>
</feature>
<accession>A0A4U6XD63</accession>
<dbReference type="InterPro" id="IPR011009">
    <property type="entry name" value="Kinase-like_dom_sf"/>
</dbReference>
<dbReference type="CDD" id="cd00180">
    <property type="entry name" value="PKc"/>
    <property type="match status" value="1"/>
</dbReference>